<feature type="domain" description="C-type lectin" evidence="3">
    <location>
        <begin position="55"/>
        <end position="182"/>
    </location>
</feature>
<proteinExistence type="predicted"/>
<dbReference type="InterPro" id="IPR001304">
    <property type="entry name" value="C-type_lectin-like"/>
</dbReference>
<dbReference type="Proteomes" id="UP000000305">
    <property type="component" value="Unassembled WGS sequence"/>
</dbReference>
<evidence type="ECO:0000256" key="1">
    <source>
        <dbReference type="ARBA" id="ARBA00023157"/>
    </source>
</evidence>
<evidence type="ECO:0000256" key="2">
    <source>
        <dbReference type="SAM" id="SignalP"/>
    </source>
</evidence>
<dbReference type="Pfam" id="PF00059">
    <property type="entry name" value="Lectin_C"/>
    <property type="match status" value="1"/>
</dbReference>
<evidence type="ECO:0000313" key="5">
    <source>
        <dbReference type="Proteomes" id="UP000000305"/>
    </source>
</evidence>
<sequence length="185" mass="21096">MLTYKDVATATFIGISLLLISSASGNSAHGASLTQLESSCPPYFQGNTSVPCWYLGNKCYCFSSFRLPTWMRCDEYCKGGNMTLLSLETEAEDMLINSHVQANPELNFSEYWTSGRYSQEGNNRWEWASTQPFQPFNYTNWHPIYNQPDDNEPGSCALLYFLDYSGYWADNVCIYSTRFVCESIE</sequence>
<gene>
    <name evidence="4" type="ORF">DAPPUDRAFT_304172</name>
</gene>
<feature type="chain" id="PRO_5003240413" description="C-type lectin domain-containing protein" evidence="2">
    <location>
        <begin position="26"/>
        <end position="185"/>
    </location>
</feature>
<dbReference type="PROSITE" id="PS00615">
    <property type="entry name" value="C_TYPE_LECTIN_1"/>
    <property type="match status" value="1"/>
</dbReference>
<evidence type="ECO:0000259" key="3">
    <source>
        <dbReference type="PROSITE" id="PS50041"/>
    </source>
</evidence>
<dbReference type="HOGENOM" id="CLU_1462752_0_0_1"/>
<dbReference type="CDD" id="cd00037">
    <property type="entry name" value="CLECT"/>
    <property type="match status" value="1"/>
</dbReference>
<dbReference type="PANTHER" id="PTHR22803">
    <property type="entry name" value="MANNOSE, PHOSPHOLIPASE, LECTIN RECEPTOR RELATED"/>
    <property type="match status" value="1"/>
</dbReference>
<protein>
    <recommendedName>
        <fullName evidence="3">C-type lectin domain-containing protein</fullName>
    </recommendedName>
</protein>
<dbReference type="KEGG" id="dpx:DAPPUDRAFT_304172"/>
<dbReference type="InterPro" id="IPR018378">
    <property type="entry name" value="C-type_lectin_CS"/>
</dbReference>
<keyword evidence="1" id="KW-1015">Disulfide bond</keyword>
<dbReference type="InterPro" id="IPR050111">
    <property type="entry name" value="C-type_lectin/snaclec_domain"/>
</dbReference>
<reference evidence="4 5" key="1">
    <citation type="journal article" date="2011" name="Science">
        <title>The ecoresponsive genome of Daphnia pulex.</title>
        <authorList>
            <person name="Colbourne J.K."/>
            <person name="Pfrender M.E."/>
            <person name="Gilbert D."/>
            <person name="Thomas W.K."/>
            <person name="Tucker A."/>
            <person name="Oakley T.H."/>
            <person name="Tokishita S."/>
            <person name="Aerts A."/>
            <person name="Arnold G.J."/>
            <person name="Basu M.K."/>
            <person name="Bauer D.J."/>
            <person name="Caceres C.E."/>
            <person name="Carmel L."/>
            <person name="Casola C."/>
            <person name="Choi J.H."/>
            <person name="Detter J.C."/>
            <person name="Dong Q."/>
            <person name="Dusheyko S."/>
            <person name="Eads B.D."/>
            <person name="Frohlich T."/>
            <person name="Geiler-Samerotte K.A."/>
            <person name="Gerlach D."/>
            <person name="Hatcher P."/>
            <person name="Jogdeo S."/>
            <person name="Krijgsveld J."/>
            <person name="Kriventseva E.V."/>
            <person name="Kultz D."/>
            <person name="Laforsch C."/>
            <person name="Lindquist E."/>
            <person name="Lopez J."/>
            <person name="Manak J.R."/>
            <person name="Muller J."/>
            <person name="Pangilinan J."/>
            <person name="Patwardhan R.P."/>
            <person name="Pitluck S."/>
            <person name="Pritham E.J."/>
            <person name="Rechtsteiner A."/>
            <person name="Rho M."/>
            <person name="Rogozin I.B."/>
            <person name="Sakarya O."/>
            <person name="Salamov A."/>
            <person name="Schaack S."/>
            <person name="Shapiro H."/>
            <person name="Shiga Y."/>
            <person name="Skalitzky C."/>
            <person name="Smith Z."/>
            <person name="Souvorov A."/>
            <person name="Sung W."/>
            <person name="Tang Z."/>
            <person name="Tsuchiya D."/>
            <person name="Tu H."/>
            <person name="Vos H."/>
            <person name="Wang M."/>
            <person name="Wolf Y.I."/>
            <person name="Yamagata H."/>
            <person name="Yamada T."/>
            <person name="Ye Y."/>
            <person name="Shaw J.R."/>
            <person name="Andrews J."/>
            <person name="Crease T.J."/>
            <person name="Tang H."/>
            <person name="Lucas S.M."/>
            <person name="Robertson H.M."/>
            <person name="Bork P."/>
            <person name="Koonin E.V."/>
            <person name="Zdobnov E.M."/>
            <person name="Grigoriev I.V."/>
            <person name="Lynch M."/>
            <person name="Boore J.L."/>
        </authorList>
    </citation>
    <scope>NUCLEOTIDE SEQUENCE [LARGE SCALE GENOMIC DNA]</scope>
</reference>
<accession>E9GK52</accession>
<dbReference type="Gene3D" id="3.10.100.10">
    <property type="entry name" value="Mannose-Binding Protein A, subunit A"/>
    <property type="match status" value="1"/>
</dbReference>
<dbReference type="AlphaFoldDB" id="E9GK52"/>
<dbReference type="FunCoup" id="E9GK52">
    <property type="interactions" value="8"/>
</dbReference>
<dbReference type="SUPFAM" id="SSF56436">
    <property type="entry name" value="C-type lectin-like"/>
    <property type="match status" value="1"/>
</dbReference>
<keyword evidence="5" id="KW-1185">Reference proteome</keyword>
<dbReference type="InterPro" id="IPR016187">
    <property type="entry name" value="CTDL_fold"/>
</dbReference>
<dbReference type="InParanoid" id="E9GK52"/>
<dbReference type="SMART" id="SM00034">
    <property type="entry name" value="CLECT"/>
    <property type="match status" value="1"/>
</dbReference>
<dbReference type="GO" id="GO:0030246">
    <property type="term" value="F:carbohydrate binding"/>
    <property type="evidence" value="ECO:0000318"/>
    <property type="project" value="GO_Central"/>
</dbReference>
<keyword evidence="2" id="KW-0732">Signal</keyword>
<dbReference type="InterPro" id="IPR016186">
    <property type="entry name" value="C-type_lectin-like/link_sf"/>
</dbReference>
<organism evidence="4 5">
    <name type="scientific">Daphnia pulex</name>
    <name type="common">Water flea</name>
    <dbReference type="NCBI Taxonomy" id="6669"/>
    <lineage>
        <taxon>Eukaryota</taxon>
        <taxon>Metazoa</taxon>
        <taxon>Ecdysozoa</taxon>
        <taxon>Arthropoda</taxon>
        <taxon>Crustacea</taxon>
        <taxon>Branchiopoda</taxon>
        <taxon>Diplostraca</taxon>
        <taxon>Cladocera</taxon>
        <taxon>Anomopoda</taxon>
        <taxon>Daphniidae</taxon>
        <taxon>Daphnia</taxon>
    </lineage>
</organism>
<name>E9GK52_DAPPU</name>
<dbReference type="OrthoDB" id="5797898at2759"/>
<dbReference type="PROSITE" id="PS50041">
    <property type="entry name" value="C_TYPE_LECTIN_2"/>
    <property type="match status" value="1"/>
</dbReference>
<dbReference type="GO" id="GO:0038187">
    <property type="term" value="F:pattern recognition receptor activity"/>
    <property type="evidence" value="ECO:0000318"/>
    <property type="project" value="GO_Central"/>
</dbReference>
<dbReference type="GO" id="GO:0006955">
    <property type="term" value="P:immune response"/>
    <property type="evidence" value="ECO:0000318"/>
    <property type="project" value="GO_Central"/>
</dbReference>
<dbReference type="GO" id="GO:0009897">
    <property type="term" value="C:external side of plasma membrane"/>
    <property type="evidence" value="ECO:0000318"/>
    <property type="project" value="GO_Central"/>
</dbReference>
<dbReference type="PhylomeDB" id="E9GK52"/>
<dbReference type="EMBL" id="GL732548">
    <property type="protein sequence ID" value="EFX80123.1"/>
    <property type="molecule type" value="Genomic_DNA"/>
</dbReference>
<evidence type="ECO:0000313" key="4">
    <source>
        <dbReference type="EMBL" id="EFX80123.1"/>
    </source>
</evidence>
<feature type="signal peptide" evidence="2">
    <location>
        <begin position="1"/>
        <end position="25"/>
    </location>
</feature>